<protein>
    <recommendedName>
        <fullName evidence="5">MARVEL domain-containing protein</fullName>
    </recommendedName>
</protein>
<dbReference type="AlphaFoldDB" id="A0A2B7XWD9"/>
<reference evidence="3 4" key="1">
    <citation type="submission" date="2017-10" db="EMBL/GenBank/DDBJ databases">
        <title>Comparative genomics in systemic dimorphic fungi from Ajellomycetaceae.</title>
        <authorList>
            <person name="Munoz J.F."/>
            <person name="Mcewen J.G."/>
            <person name="Clay O.K."/>
            <person name="Cuomo C.A."/>
        </authorList>
    </citation>
    <scope>NUCLEOTIDE SEQUENCE [LARGE SCALE GENOMIC DNA]</scope>
    <source>
        <strain evidence="3 4">UAMH5409</strain>
    </source>
</reference>
<evidence type="ECO:0000313" key="4">
    <source>
        <dbReference type="Proteomes" id="UP000223968"/>
    </source>
</evidence>
<evidence type="ECO:0000313" key="3">
    <source>
        <dbReference type="EMBL" id="PGH13320.1"/>
    </source>
</evidence>
<feature type="region of interest" description="Disordered" evidence="1">
    <location>
        <begin position="240"/>
        <end position="273"/>
    </location>
</feature>
<comment type="caution">
    <text evidence="3">The sequence shown here is derived from an EMBL/GenBank/DDBJ whole genome shotgun (WGS) entry which is preliminary data.</text>
</comment>
<evidence type="ECO:0008006" key="5">
    <source>
        <dbReference type="Google" id="ProtNLM"/>
    </source>
</evidence>
<dbReference type="Proteomes" id="UP000223968">
    <property type="component" value="Unassembled WGS sequence"/>
</dbReference>
<evidence type="ECO:0000256" key="2">
    <source>
        <dbReference type="SAM" id="Phobius"/>
    </source>
</evidence>
<accession>A0A2B7XWD9</accession>
<dbReference type="OrthoDB" id="5344006at2759"/>
<name>A0A2B7XWD9_9EURO</name>
<dbReference type="EMBL" id="PDNB01000047">
    <property type="protein sequence ID" value="PGH13320.1"/>
    <property type="molecule type" value="Genomic_DNA"/>
</dbReference>
<proteinExistence type="predicted"/>
<organism evidence="3 4">
    <name type="scientific">Helicocarpus griseus UAMH5409</name>
    <dbReference type="NCBI Taxonomy" id="1447875"/>
    <lineage>
        <taxon>Eukaryota</taxon>
        <taxon>Fungi</taxon>
        <taxon>Dikarya</taxon>
        <taxon>Ascomycota</taxon>
        <taxon>Pezizomycotina</taxon>
        <taxon>Eurotiomycetes</taxon>
        <taxon>Eurotiomycetidae</taxon>
        <taxon>Onygenales</taxon>
        <taxon>Ajellomycetaceae</taxon>
        <taxon>Helicocarpus</taxon>
    </lineage>
</organism>
<evidence type="ECO:0000256" key="1">
    <source>
        <dbReference type="SAM" id="MobiDB-lite"/>
    </source>
</evidence>
<keyword evidence="2" id="KW-0812">Transmembrane</keyword>
<keyword evidence="4" id="KW-1185">Reference proteome</keyword>
<keyword evidence="2" id="KW-1133">Transmembrane helix</keyword>
<sequence>MAAIVNWIQRSRRSQPLTVTMHMYMNQAFTAIGLLTILYLLCTSLAQIFTTLPPTFSLVFSVIFLILWTVSLCLLSWNLSQTVIFTCNAKYWGNSTGISVCHLYKALFSFTVLSVASHATSVFLDARTRARSTHGRDVAGIKKYHMMGDEMMGDDPMEMTSETETNRGSDIATDVNTNIGMNSANYLAVPPAISRPLSPAASSIYSRSASLRSNRFQPEPLYRGFSVRTNDVALEPYRPRRVGDEMDDSPYAYSGGHVPQDSPYETYDTTMSASAGTARTWDDNPLYYSPWGMSERQVRDMERMRVQNEGYLREKREQEGGFI</sequence>
<keyword evidence="2" id="KW-0472">Membrane</keyword>
<gene>
    <name evidence="3" type="ORF">AJ79_03736</name>
</gene>
<feature type="transmembrane region" description="Helical" evidence="2">
    <location>
        <begin position="56"/>
        <end position="75"/>
    </location>
</feature>